<dbReference type="Gene3D" id="2.30.110.10">
    <property type="entry name" value="Electron Transport, Fmn-binding Protein, Chain A"/>
    <property type="match status" value="1"/>
</dbReference>
<dbReference type="NCBIfam" id="TIGR00026">
    <property type="entry name" value="hi_GC_TIGR00026"/>
    <property type="match status" value="1"/>
</dbReference>
<protein>
    <recommendedName>
        <fullName evidence="5">Nitroreductase family deazaflavin-dependent oxidoreductase</fullName>
    </recommendedName>
</protein>
<evidence type="ECO:0000256" key="1">
    <source>
        <dbReference type="ARBA" id="ARBA00008710"/>
    </source>
</evidence>
<keyword evidence="4" id="KW-1185">Reference proteome</keyword>
<name>A0ABQ2VM95_9ACTN</name>
<comment type="similarity">
    <text evidence="1">Belongs to the F420H(2)-dependent quinone reductase family.</text>
</comment>
<proteinExistence type="inferred from homology"/>
<dbReference type="InterPro" id="IPR012349">
    <property type="entry name" value="Split_barrel_FMN-bd"/>
</dbReference>
<dbReference type="Pfam" id="PF04075">
    <property type="entry name" value="F420H2_quin_red"/>
    <property type="match status" value="1"/>
</dbReference>
<organism evidence="3 4">
    <name type="scientific">Streptomyces albospinus</name>
    <dbReference type="NCBI Taxonomy" id="285515"/>
    <lineage>
        <taxon>Bacteria</taxon>
        <taxon>Bacillati</taxon>
        <taxon>Actinomycetota</taxon>
        <taxon>Actinomycetes</taxon>
        <taxon>Kitasatosporales</taxon>
        <taxon>Streptomycetaceae</taxon>
        <taxon>Streptomyces</taxon>
    </lineage>
</organism>
<evidence type="ECO:0000313" key="3">
    <source>
        <dbReference type="EMBL" id="GGU96185.1"/>
    </source>
</evidence>
<dbReference type="PANTHER" id="PTHR39428:SF1">
    <property type="entry name" value="F420H(2)-DEPENDENT QUINONE REDUCTASE RV1261C"/>
    <property type="match status" value="1"/>
</dbReference>
<dbReference type="SUPFAM" id="SSF50475">
    <property type="entry name" value="FMN-binding split barrel"/>
    <property type="match status" value="1"/>
</dbReference>
<reference evidence="4" key="1">
    <citation type="journal article" date="2019" name="Int. J. Syst. Evol. Microbiol.">
        <title>The Global Catalogue of Microorganisms (GCM) 10K type strain sequencing project: providing services to taxonomists for standard genome sequencing and annotation.</title>
        <authorList>
            <consortium name="The Broad Institute Genomics Platform"/>
            <consortium name="The Broad Institute Genome Sequencing Center for Infectious Disease"/>
            <person name="Wu L."/>
            <person name="Ma J."/>
        </authorList>
    </citation>
    <scope>NUCLEOTIDE SEQUENCE [LARGE SCALE GENOMIC DNA]</scope>
    <source>
        <strain evidence="4">JCM 3399</strain>
    </source>
</reference>
<dbReference type="InterPro" id="IPR004378">
    <property type="entry name" value="F420H2_quin_Rdtase"/>
</dbReference>
<accession>A0ABQ2VM95</accession>
<dbReference type="PANTHER" id="PTHR39428">
    <property type="entry name" value="F420H(2)-DEPENDENT QUINONE REDUCTASE RV1261C"/>
    <property type="match status" value="1"/>
</dbReference>
<comment type="caution">
    <text evidence="3">The sequence shown here is derived from an EMBL/GenBank/DDBJ whole genome shotgun (WGS) entry which is preliminary data.</text>
</comment>
<comment type="catalytic activity">
    <reaction evidence="2">
        <text>oxidized coenzyme F420-(gamma-L-Glu)(n) + a quinol + H(+) = reduced coenzyme F420-(gamma-L-Glu)(n) + a quinone</text>
        <dbReference type="Rhea" id="RHEA:39663"/>
        <dbReference type="Rhea" id="RHEA-COMP:12939"/>
        <dbReference type="Rhea" id="RHEA-COMP:14378"/>
        <dbReference type="ChEBI" id="CHEBI:15378"/>
        <dbReference type="ChEBI" id="CHEBI:24646"/>
        <dbReference type="ChEBI" id="CHEBI:132124"/>
        <dbReference type="ChEBI" id="CHEBI:133980"/>
        <dbReference type="ChEBI" id="CHEBI:139511"/>
    </reaction>
</comment>
<evidence type="ECO:0000313" key="4">
    <source>
        <dbReference type="Proteomes" id="UP000654471"/>
    </source>
</evidence>
<evidence type="ECO:0008006" key="5">
    <source>
        <dbReference type="Google" id="ProtNLM"/>
    </source>
</evidence>
<dbReference type="EMBL" id="BMRP01000051">
    <property type="protein sequence ID" value="GGU96185.1"/>
    <property type="molecule type" value="Genomic_DNA"/>
</dbReference>
<sequence length="173" mass="19472">MADRMSGERRRPVPPLISRIGRTRLFCALAPHLLPVCDRLVHRATRGHWMPSRLFLPTILLTTRHPNGHSHATPVCAYRYPDGAWLVIASNFGRPRHPLWSDNLLRDPSATVTSGGRDHRVTARLLTLDEVRAERPRILAALPVYDHYAARAAERTLRVFRLGSAAKVDLGRG</sequence>
<gene>
    <name evidence="3" type="ORF">GCM10010211_74240</name>
</gene>
<dbReference type="Proteomes" id="UP000654471">
    <property type="component" value="Unassembled WGS sequence"/>
</dbReference>
<evidence type="ECO:0000256" key="2">
    <source>
        <dbReference type="ARBA" id="ARBA00049106"/>
    </source>
</evidence>